<organism evidence="2 3">
    <name type="scientific">Gandjariella thermophila</name>
    <dbReference type="NCBI Taxonomy" id="1931992"/>
    <lineage>
        <taxon>Bacteria</taxon>
        <taxon>Bacillati</taxon>
        <taxon>Actinomycetota</taxon>
        <taxon>Actinomycetes</taxon>
        <taxon>Pseudonocardiales</taxon>
        <taxon>Pseudonocardiaceae</taxon>
        <taxon>Gandjariella</taxon>
    </lineage>
</organism>
<name>A0A4D4JHE9_9PSEU</name>
<accession>A0A4D4JHE9</accession>
<comment type="caution">
    <text evidence="2">The sequence shown here is derived from an EMBL/GenBank/DDBJ whole genome shotgun (WGS) entry which is preliminary data.</text>
</comment>
<dbReference type="Proteomes" id="UP000298860">
    <property type="component" value="Unassembled WGS sequence"/>
</dbReference>
<dbReference type="AlphaFoldDB" id="A0A4D4JHE9"/>
<evidence type="ECO:0000313" key="3">
    <source>
        <dbReference type="Proteomes" id="UP000298860"/>
    </source>
</evidence>
<gene>
    <name evidence="2" type="ORF">GTS_49500</name>
</gene>
<reference evidence="3" key="1">
    <citation type="submission" date="2019-04" db="EMBL/GenBank/DDBJ databases">
        <title>Draft genome sequence of Pseudonocardiaceae bacterium SL3-2-4.</title>
        <authorList>
            <person name="Ningsih F."/>
            <person name="Yokota A."/>
            <person name="Sakai Y."/>
            <person name="Nanatani K."/>
            <person name="Yabe S."/>
            <person name="Oetari A."/>
            <person name="Sjamsuridzal W."/>
        </authorList>
    </citation>
    <scope>NUCLEOTIDE SEQUENCE [LARGE SCALE GENOMIC DNA]</scope>
    <source>
        <strain evidence="3">SL3-2-4</strain>
    </source>
</reference>
<protein>
    <recommendedName>
        <fullName evidence="1">Aminoglycoside phosphotransferase domain-containing protein</fullName>
    </recommendedName>
</protein>
<dbReference type="Gene3D" id="3.90.1200.10">
    <property type="match status" value="1"/>
</dbReference>
<dbReference type="SUPFAM" id="SSF56112">
    <property type="entry name" value="Protein kinase-like (PK-like)"/>
    <property type="match status" value="1"/>
</dbReference>
<evidence type="ECO:0000313" key="2">
    <source>
        <dbReference type="EMBL" id="GDY33317.1"/>
    </source>
</evidence>
<feature type="domain" description="Aminoglycoside phosphotransferase" evidence="1">
    <location>
        <begin position="58"/>
        <end position="237"/>
    </location>
</feature>
<keyword evidence="3" id="KW-1185">Reference proteome</keyword>
<dbReference type="EMBL" id="BJFL01000039">
    <property type="protein sequence ID" value="GDY33317.1"/>
    <property type="molecule type" value="Genomic_DNA"/>
</dbReference>
<dbReference type="RefSeq" id="WP_192909729.1">
    <property type="nucleotide sequence ID" value="NZ_BJFL01000039.1"/>
</dbReference>
<dbReference type="Pfam" id="PF01636">
    <property type="entry name" value="APH"/>
    <property type="match status" value="1"/>
</dbReference>
<evidence type="ECO:0000259" key="1">
    <source>
        <dbReference type="Pfam" id="PF01636"/>
    </source>
</evidence>
<dbReference type="InterPro" id="IPR002575">
    <property type="entry name" value="Aminoglycoside_PTrfase"/>
</dbReference>
<sequence>MDDLSRRGLAAAVAVARRLGLRDVEPEVLKDSSNLLVRLRPAPVVARVATTTALVRSDVAAWLDRELAVARYLQGRGAPVAPPSADLPPGPHRHDGLEMSFWTHLPHDPARMPAPEDVGRLLADLHHALRGYPGELPGHAPLDDVDATLALLDRAGVVAGDDLALLRAHRDRLAETLHTSRSTQPLHGDAHPGNLLLTPEGPVWNDFEDTWRGPVAWDLACLAETPRLDGPAAVAGYPDPPEDGELAHFRAARRVQGTLWVMLLATRFPDRRAFAADWLRRWRESVTGKPG</sequence>
<dbReference type="InterPro" id="IPR011009">
    <property type="entry name" value="Kinase-like_dom_sf"/>
</dbReference>
<proteinExistence type="predicted"/>